<keyword evidence="4" id="KW-1185">Reference proteome</keyword>
<dbReference type="EMBL" id="VZDO01000014">
    <property type="protein sequence ID" value="KAB0678128.1"/>
    <property type="molecule type" value="Genomic_DNA"/>
</dbReference>
<name>A0A7V7PMG8_9HYPH</name>
<dbReference type="Gene3D" id="3.40.50.620">
    <property type="entry name" value="HUPs"/>
    <property type="match status" value="1"/>
</dbReference>
<dbReference type="InterPro" id="IPR014729">
    <property type="entry name" value="Rossmann-like_a/b/a_fold"/>
</dbReference>
<gene>
    <name evidence="3" type="ORF">F6X38_16885</name>
</gene>
<dbReference type="Proteomes" id="UP000432089">
    <property type="component" value="Unassembled WGS sequence"/>
</dbReference>
<dbReference type="InterPro" id="IPR006015">
    <property type="entry name" value="Universal_stress_UspA"/>
</dbReference>
<dbReference type="PANTHER" id="PTHR46268">
    <property type="entry name" value="STRESS RESPONSE PROTEIN NHAX"/>
    <property type="match status" value="1"/>
</dbReference>
<evidence type="ECO:0000256" key="1">
    <source>
        <dbReference type="ARBA" id="ARBA00008791"/>
    </source>
</evidence>
<accession>A0A7V7PMG8</accession>
<feature type="domain" description="UspA" evidence="2">
    <location>
        <begin position="4"/>
        <end position="149"/>
    </location>
</feature>
<comment type="caution">
    <text evidence="3">The sequence shown here is derived from an EMBL/GenBank/DDBJ whole genome shotgun (WGS) entry which is preliminary data.</text>
</comment>
<dbReference type="PANTHER" id="PTHR46268:SF6">
    <property type="entry name" value="UNIVERSAL STRESS PROTEIN UP12"/>
    <property type="match status" value="1"/>
</dbReference>
<dbReference type="PRINTS" id="PR01438">
    <property type="entry name" value="UNVRSLSTRESS"/>
</dbReference>
<dbReference type="CDD" id="cd00293">
    <property type="entry name" value="USP-like"/>
    <property type="match status" value="1"/>
</dbReference>
<dbReference type="SUPFAM" id="SSF52402">
    <property type="entry name" value="Adenine nucleotide alpha hydrolases-like"/>
    <property type="match status" value="1"/>
</dbReference>
<protein>
    <submittedName>
        <fullName evidence="3">Universal stress protein</fullName>
    </submittedName>
</protein>
<dbReference type="InterPro" id="IPR006016">
    <property type="entry name" value="UspA"/>
</dbReference>
<reference evidence="3 4" key="1">
    <citation type="submission" date="2019-09" db="EMBL/GenBank/DDBJ databases">
        <title>YIM 132180 draft genome.</title>
        <authorList>
            <person name="Zhang K."/>
        </authorList>
    </citation>
    <scope>NUCLEOTIDE SEQUENCE [LARGE SCALE GENOMIC DNA]</scope>
    <source>
        <strain evidence="3 4">YIM 132180</strain>
    </source>
</reference>
<evidence type="ECO:0000313" key="3">
    <source>
        <dbReference type="EMBL" id="KAB0678128.1"/>
    </source>
</evidence>
<evidence type="ECO:0000313" key="4">
    <source>
        <dbReference type="Proteomes" id="UP000432089"/>
    </source>
</evidence>
<comment type="similarity">
    <text evidence="1">Belongs to the universal stress protein A family.</text>
</comment>
<dbReference type="AlphaFoldDB" id="A0A7V7PMG8"/>
<proteinExistence type="inferred from homology"/>
<sequence length="165" mass="16836">MTDYRVVVVGTDGSSLADPTVARAAWLAKHDDADLVIVCAYSGLSRRAEAKNVATLGGDSRGGEVLGRTAAGDAISRAVAIAAAQGATVAAALTMEGDAAAALIETADARNAELLVLGARSDRSLAERLLGTVATEVVKRARCDVLIVRPTEPGEIPVPEDATGR</sequence>
<evidence type="ECO:0000259" key="2">
    <source>
        <dbReference type="Pfam" id="PF00582"/>
    </source>
</evidence>
<organism evidence="3 4">
    <name type="scientific">Plantimonas leprariae</name>
    <dbReference type="NCBI Taxonomy" id="2615207"/>
    <lineage>
        <taxon>Bacteria</taxon>
        <taxon>Pseudomonadati</taxon>
        <taxon>Pseudomonadota</taxon>
        <taxon>Alphaproteobacteria</taxon>
        <taxon>Hyphomicrobiales</taxon>
        <taxon>Aurantimonadaceae</taxon>
        <taxon>Plantimonas</taxon>
    </lineage>
</organism>
<dbReference type="Pfam" id="PF00582">
    <property type="entry name" value="Usp"/>
    <property type="match status" value="1"/>
</dbReference>